<keyword evidence="10 11" id="KW-0482">Metalloprotease</keyword>
<evidence type="ECO:0000256" key="7">
    <source>
        <dbReference type="ARBA" id="ARBA00022723"/>
    </source>
</evidence>
<dbReference type="EC" id="3.4.11.21" evidence="4"/>
<dbReference type="GO" id="GO:0006508">
    <property type="term" value="P:proteolysis"/>
    <property type="evidence" value="ECO:0007669"/>
    <property type="project" value="UniProtKB-KW"/>
</dbReference>
<dbReference type="GO" id="GO:0008237">
    <property type="term" value="F:metallopeptidase activity"/>
    <property type="evidence" value="ECO:0007669"/>
    <property type="project" value="UniProtKB-KW"/>
</dbReference>
<keyword evidence="5 11" id="KW-0031">Aminopeptidase</keyword>
<dbReference type="Gene3D" id="3.40.630.10">
    <property type="entry name" value="Zn peptidases"/>
    <property type="match status" value="1"/>
</dbReference>
<dbReference type="InterPro" id="IPR001948">
    <property type="entry name" value="Peptidase_M18"/>
</dbReference>
<feature type="compositionally biased region" description="Low complexity" evidence="12">
    <location>
        <begin position="55"/>
        <end position="72"/>
    </location>
</feature>
<sequence length="551" mass="60494">MINSLSNIKYINRYTRALLSCTTNPTRSTTSILVRNPISNINSNSDSVYKKQFYSTESKQQQSKSTTTTTHTNKSKKMNMDEFLPNAKDFISFIDKSPSPYHAVSNVAEMLKAQGFVQLSEKQKWELKPNGKYFFTRDQSCISAFAVGGKFKSGNGFNIVGAHTDSPNFKVRPISKVENVGYLQVSVECYGGGLWYTWFDRDLTVAGRVIVKDGDEYVSKLVHIKKPILRIPSLAIHLDRTVNTDGFKPNTQNHLVPIIATKLGAQVSDISDPTKHHTVLLDLLSKELGCAIGDIQNFDLSVCDTQPAAIGGGLDEFVFSPRLDNLCMSYCSIKGLIKASAESLANEENVLSVILFDNEEVGSSSPQGACSPITVDTIARVNSALAPTQESTPNLISMPANDLNSLVELSTRKTFLISADMAHAVHPNYVANHDPLYRPAMNKGPVIKYNANLRYATSSPTSFVILELGKKNSIPIQEFLVKNDSPCGSTIGPIIAGGYGLRTVDIGNPQLSMHSIRETCGVADITYAINLFQKYFEQFTAIDKTVSVDLE</sequence>
<evidence type="ECO:0000256" key="12">
    <source>
        <dbReference type="SAM" id="MobiDB-lite"/>
    </source>
</evidence>
<evidence type="ECO:0000256" key="4">
    <source>
        <dbReference type="ARBA" id="ARBA00011965"/>
    </source>
</evidence>
<name>A0A8J4V1P4_9MYCE</name>
<dbReference type="SUPFAM" id="SSF53187">
    <property type="entry name" value="Zn-dependent exopeptidases"/>
    <property type="match status" value="1"/>
</dbReference>
<comment type="caution">
    <text evidence="13">The sequence shown here is derived from an EMBL/GenBank/DDBJ whole genome shotgun (WGS) entry which is preliminary data.</text>
</comment>
<dbReference type="SUPFAM" id="SSF101821">
    <property type="entry name" value="Aminopeptidase/glucanase lid domain"/>
    <property type="match status" value="1"/>
</dbReference>
<gene>
    <name evidence="13" type="ORF">CYY_003031</name>
</gene>
<evidence type="ECO:0000313" key="14">
    <source>
        <dbReference type="Proteomes" id="UP000695562"/>
    </source>
</evidence>
<evidence type="ECO:0000256" key="3">
    <source>
        <dbReference type="ARBA" id="ARBA00008290"/>
    </source>
</evidence>
<evidence type="ECO:0000256" key="9">
    <source>
        <dbReference type="ARBA" id="ARBA00022833"/>
    </source>
</evidence>
<dbReference type="Proteomes" id="UP000695562">
    <property type="component" value="Unassembled WGS sequence"/>
</dbReference>
<dbReference type="GO" id="GO:0008270">
    <property type="term" value="F:zinc ion binding"/>
    <property type="evidence" value="ECO:0007669"/>
    <property type="project" value="InterPro"/>
</dbReference>
<evidence type="ECO:0000256" key="2">
    <source>
        <dbReference type="ARBA" id="ARBA00001947"/>
    </source>
</evidence>
<accession>A0A8J4V1P4</accession>
<dbReference type="CDD" id="cd05658">
    <property type="entry name" value="M18_DAP"/>
    <property type="match status" value="1"/>
</dbReference>
<comment type="cofactor">
    <cofactor evidence="2">
        <name>Zn(2+)</name>
        <dbReference type="ChEBI" id="CHEBI:29105"/>
    </cofactor>
</comment>
<reference evidence="13" key="1">
    <citation type="submission" date="2020-01" db="EMBL/GenBank/DDBJ databases">
        <title>Development of genomics and gene disruption for Polysphondylium violaceum indicates a role for the polyketide synthase stlB in stalk morphogenesis.</title>
        <authorList>
            <person name="Narita B."/>
            <person name="Kawabe Y."/>
            <person name="Kin K."/>
            <person name="Saito T."/>
            <person name="Gibbs R."/>
            <person name="Kuspa A."/>
            <person name="Muzny D."/>
            <person name="Queller D."/>
            <person name="Richards S."/>
            <person name="Strassman J."/>
            <person name="Sucgang R."/>
            <person name="Worley K."/>
            <person name="Schaap P."/>
        </authorList>
    </citation>
    <scope>NUCLEOTIDE SEQUENCE</scope>
    <source>
        <strain evidence="13">QSvi11</strain>
    </source>
</reference>
<evidence type="ECO:0000256" key="5">
    <source>
        <dbReference type="ARBA" id="ARBA00022438"/>
    </source>
</evidence>
<dbReference type="AlphaFoldDB" id="A0A8J4V1P4"/>
<keyword evidence="7 11" id="KW-0479">Metal-binding</keyword>
<protein>
    <recommendedName>
        <fullName evidence="4">aspartyl aminopeptidase</fullName>
        <ecNumber evidence="4">3.4.11.21</ecNumber>
    </recommendedName>
</protein>
<keyword evidence="8 11" id="KW-0378">Hydrolase</keyword>
<keyword evidence="6 11" id="KW-0645">Protease</keyword>
<evidence type="ECO:0000256" key="11">
    <source>
        <dbReference type="RuleBase" id="RU004386"/>
    </source>
</evidence>
<dbReference type="GO" id="GO:0004177">
    <property type="term" value="F:aminopeptidase activity"/>
    <property type="evidence" value="ECO:0007669"/>
    <property type="project" value="UniProtKB-KW"/>
</dbReference>
<organism evidence="13 14">
    <name type="scientific">Polysphondylium violaceum</name>
    <dbReference type="NCBI Taxonomy" id="133409"/>
    <lineage>
        <taxon>Eukaryota</taxon>
        <taxon>Amoebozoa</taxon>
        <taxon>Evosea</taxon>
        <taxon>Eumycetozoa</taxon>
        <taxon>Dictyostelia</taxon>
        <taxon>Dictyosteliales</taxon>
        <taxon>Dictyosteliaceae</taxon>
        <taxon>Polysphondylium</taxon>
    </lineage>
</organism>
<dbReference type="Gene3D" id="2.30.250.10">
    <property type="entry name" value="Aminopeptidase i, Domain 2"/>
    <property type="match status" value="1"/>
</dbReference>
<dbReference type="GO" id="GO:0005737">
    <property type="term" value="C:cytoplasm"/>
    <property type="evidence" value="ECO:0007669"/>
    <property type="project" value="UniProtKB-ARBA"/>
</dbReference>
<evidence type="ECO:0000313" key="13">
    <source>
        <dbReference type="EMBL" id="KAF2075658.1"/>
    </source>
</evidence>
<keyword evidence="9 11" id="KW-0862">Zinc</keyword>
<dbReference type="OrthoDB" id="9880441at2759"/>
<comment type="catalytic activity">
    <reaction evidence="1">
        <text>Release of an N-terminal aspartate or glutamate from a peptide, with a preference for aspartate.</text>
        <dbReference type="EC" id="3.4.11.21"/>
    </reaction>
</comment>
<comment type="similarity">
    <text evidence="3 11">Belongs to the peptidase M18 family.</text>
</comment>
<dbReference type="PANTHER" id="PTHR28570:SF3">
    <property type="entry name" value="ASPARTYL AMINOPEPTIDASE"/>
    <property type="match status" value="1"/>
</dbReference>
<dbReference type="InterPro" id="IPR023358">
    <property type="entry name" value="Peptidase_M18_dom2"/>
</dbReference>
<proteinExistence type="inferred from homology"/>
<keyword evidence="14" id="KW-1185">Reference proteome</keyword>
<dbReference type="PANTHER" id="PTHR28570">
    <property type="entry name" value="ASPARTYL AMINOPEPTIDASE"/>
    <property type="match status" value="1"/>
</dbReference>
<feature type="region of interest" description="Disordered" evidence="12">
    <location>
        <begin position="55"/>
        <end position="76"/>
    </location>
</feature>
<dbReference type="EMBL" id="AJWJ01000090">
    <property type="protein sequence ID" value="KAF2075658.1"/>
    <property type="molecule type" value="Genomic_DNA"/>
</dbReference>
<evidence type="ECO:0000256" key="6">
    <source>
        <dbReference type="ARBA" id="ARBA00022670"/>
    </source>
</evidence>
<dbReference type="FunFam" id="2.30.250.10:FF:000001">
    <property type="entry name" value="Aspartyl aminopeptidase 1"/>
    <property type="match status" value="1"/>
</dbReference>
<dbReference type="NCBIfam" id="NF002759">
    <property type="entry name" value="PRK02813.1"/>
    <property type="match status" value="1"/>
</dbReference>
<dbReference type="PRINTS" id="PR00932">
    <property type="entry name" value="AMINO1PTASE"/>
</dbReference>
<evidence type="ECO:0000256" key="10">
    <source>
        <dbReference type="ARBA" id="ARBA00023049"/>
    </source>
</evidence>
<dbReference type="Pfam" id="PF02127">
    <property type="entry name" value="Peptidase_M18"/>
    <property type="match status" value="1"/>
</dbReference>
<evidence type="ECO:0000256" key="8">
    <source>
        <dbReference type="ARBA" id="ARBA00022801"/>
    </source>
</evidence>
<evidence type="ECO:0000256" key="1">
    <source>
        <dbReference type="ARBA" id="ARBA00001335"/>
    </source>
</evidence>